<dbReference type="Gene3D" id="3.20.20.100">
    <property type="entry name" value="NADP-dependent oxidoreductase domain"/>
    <property type="match status" value="1"/>
</dbReference>
<dbReference type="InterPro" id="IPR053135">
    <property type="entry name" value="AKR2_Oxidoreductase"/>
</dbReference>
<dbReference type="AlphaFoldDB" id="D6PLD5"/>
<dbReference type="InterPro" id="IPR023210">
    <property type="entry name" value="NADP_OxRdtase_dom"/>
</dbReference>
<organism evidence="2">
    <name type="scientific">uncultured organism MedDCM-OCT-S11-C293</name>
    <dbReference type="NCBI Taxonomy" id="743659"/>
    <lineage>
        <taxon>unclassified sequences</taxon>
        <taxon>environmental samples</taxon>
    </lineage>
</organism>
<evidence type="ECO:0000259" key="1">
    <source>
        <dbReference type="Pfam" id="PF00248"/>
    </source>
</evidence>
<dbReference type="Pfam" id="PF00248">
    <property type="entry name" value="Aldo_ket_red"/>
    <property type="match status" value="1"/>
</dbReference>
<dbReference type="SUPFAM" id="SSF51430">
    <property type="entry name" value="NAD(P)-linked oxidoreductase"/>
    <property type="match status" value="1"/>
</dbReference>
<name>D6PLD5_9ZZZZ</name>
<evidence type="ECO:0000313" key="2">
    <source>
        <dbReference type="EMBL" id="ADD96536.1"/>
    </source>
</evidence>
<accession>D6PLD5</accession>
<dbReference type="EMBL" id="GU943146">
    <property type="protein sequence ID" value="ADD96536.1"/>
    <property type="molecule type" value="Genomic_DNA"/>
</dbReference>
<sequence>MSYGIANVSGQVSRDEAKAILDLASANGIDAIDTAIAYGESEACLGAAEIGNFRVVTKLPPVPEHIADIGGWIDHQVEASLKRLQIDTVYAVILHRSGQFGDKFVRMSLDRLKERGTVRKIGVSIYSPDELDAIPVAGAIDIVQAPLNLVDLRLVTSGWLRRLKDCSIEVHTRSAFLQGLLLMPRMSIPERFSPWCRTWDAWNDWLSGKGISAVQACLGFALSYPEVDRVVVGVETVSQLSQLISVARSPLDIDFLDISNTDERLINPSLWSSL</sequence>
<dbReference type="PANTHER" id="PTHR43312">
    <property type="entry name" value="D-THREO-ALDOSE 1-DEHYDROGENASE"/>
    <property type="match status" value="1"/>
</dbReference>
<protein>
    <submittedName>
        <fullName evidence="2">Aldo/keto reductase</fullName>
    </submittedName>
</protein>
<proteinExistence type="predicted"/>
<dbReference type="CDD" id="cd19097">
    <property type="entry name" value="AKR_unchar"/>
    <property type="match status" value="1"/>
</dbReference>
<dbReference type="PANTHER" id="PTHR43312:SF1">
    <property type="entry name" value="NADP-DEPENDENT OXIDOREDUCTASE DOMAIN-CONTAINING PROTEIN"/>
    <property type="match status" value="1"/>
</dbReference>
<dbReference type="InterPro" id="IPR036812">
    <property type="entry name" value="NAD(P)_OxRdtase_dom_sf"/>
</dbReference>
<feature type="domain" description="NADP-dependent oxidoreductase" evidence="1">
    <location>
        <begin position="3"/>
        <end position="256"/>
    </location>
</feature>
<reference evidence="2" key="1">
    <citation type="journal article" date="2010" name="ISME J.">
        <title>Metagenome of the Mediterranean deep chlorophyll maximum studied by direct and fosmid library 454 pyrosequencing.</title>
        <authorList>
            <person name="Ghai R."/>
            <person name="Martin-Cuadrado A.B."/>
            <person name="Molto A.G."/>
            <person name="Heredia I.G."/>
            <person name="Cabrera R."/>
            <person name="Martin J."/>
            <person name="Verdu M."/>
            <person name="Deschamps P."/>
            <person name="Moreira D."/>
            <person name="Lopez-Garcia P."/>
            <person name="Mira A."/>
            <person name="Rodriguez-Valera F."/>
        </authorList>
    </citation>
    <scope>NUCLEOTIDE SEQUENCE</scope>
</reference>